<dbReference type="OrthoDB" id="9874678at2"/>
<sequence length="228" mass="25947">MTYRINNFPTVGMKGVYDIGILSDYLNSLPADEVGQSGLMLFNLTRLNDFVNEFAAAVALLELVDQLEMMVLLDQTQEELAYTKNRHANRLWQEMAGRDAAMTVYQYRHTLDGIRKSMPHVPTMAASIRQACLRDAWRALLRDFPNDLARHAAGHRGEDIASPEKFKSHAVDRTTYHLPHMDGRTYRFTYKGAAHELLVDHPSRLKLKEVTRSVYAAFPVLDGKLPPM</sequence>
<dbReference type="EMBL" id="AHAM01000172">
    <property type="protein sequence ID" value="EHK55306.1"/>
    <property type="molecule type" value="Genomic_DNA"/>
</dbReference>
<name>H0HVF8_9HYPH</name>
<accession>H0HVF8</accession>
<protein>
    <submittedName>
        <fullName evidence="1">Uncharacterized protein</fullName>
    </submittedName>
</protein>
<reference evidence="1 2" key="1">
    <citation type="journal article" date="2012" name="J. Bacteriol.">
        <title>Draft Genome Sequence of Mesorhizobium alhagi CCNWXJ12-2T, a Novel Salt-Resistant Species Isolated from the Desert of Northwestern China.</title>
        <authorList>
            <person name="Zhou M."/>
            <person name="Chen W."/>
            <person name="Chen H."/>
            <person name="Wei G."/>
        </authorList>
    </citation>
    <scope>NUCLEOTIDE SEQUENCE [LARGE SCALE GENOMIC DNA]</scope>
    <source>
        <strain evidence="1 2">CCNWXJ12-2</strain>
    </source>
</reference>
<dbReference type="Proteomes" id="UP000003250">
    <property type="component" value="Unassembled WGS sequence"/>
</dbReference>
<dbReference type="AlphaFoldDB" id="H0HVF8"/>
<gene>
    <name evidence="1" type="ORF">MAXJ12_20825</name>
</gene>
<proteinExistence type="predicted"/>
<evidence type="ECO:0000313" key="1">
    <source>
        <dbReference type="EMBL" id="EHK55306.1"/>
    </source>
</evidence>
<evidence type="ECO:0000313" key="2">
    <source>
        <dbReference type="Proteomes" id="UP000003250"/>
    </source>
</evidence>
<keyword evidence="2" id="KW-1185">Reference proteome</keyword>
<dbReference type="RefSeq" id="WP_008837766.1">
    <property type="nucleotide sequence ID" value="NZ_AHAM01000172.1"/>
</dbReference>
<organism evidence="1 2">
    <name type="scientific">Mesorhizobium alhagi CCNWXJ12-2</name>
    <dbReference type="NCBI Taxonomy" id="1107882"/>
    <lineage>
        <taxon>Bacteria</taxon>
        <taxon>Pseudomonadati</taxon>
        <taxon>Pseudomonadota</taxon>
        <taxon>Alphaproteobacteria</taxon>
        <taxon>Hyphomicrobiales</taxon>
        <taxon>Phyllobacteriaceae</taxon>
        <taxon>Allomesorhizobium</taxon>
    </lineage>
</organism>